<gene>
    <name evidence="1" type="ORF">DFR58_103252</name>
</gene>
<evidence type="ECO:0000313" key="2">
    <source>
        <dbReference type="Proteomes" id="UP000253034"/>
    </source>
</evidence>
<keyword evidence="2" id="KW-1185">Reference proteome</keyword>
<protein>
    <recommendedName>
        <fullName evidence="3">DUF4062 domain-containing protein</fullName>
    </recommendedName>
</protein>
<sequence length="493" mass="56854">MAKNVIQYDLLISCPGDIQREIDIIKEVVEQFNELYSDPLGINIRSRHWSKSSYAQSGDKPQELLNKQFVKDCDAAIAIFWTRFGTPTDRYGSGSEEEIEIMLDAGKQVFMYFSEKPITPSSIDDKQYVKVNEFKDRYKGRGLYFTYSSDEDFRKLFFAHLSQYFLILPKITELVSKARPQLKLKSVYEGQLYEDAYIGKFILNSDKDSKAMQEKILKLFSKISQNKLGSYHNLENSILGTFYKAVEISDVTKECIRFFAGYMKIEIADDFFNLGHLRENHLSTPTILGRGRTFEGTDAESKKYDNIITLEKAINELLNWIPIEKCFENLSCIQFLLSNEGTTFDEDIDIELEFESGTLLHHKQLPLPEEGSLEYACNDCSLAELFGINGTALFMDYDSSRKPLNHPVSSSVPMSGYSFLSRDYVEDYKENLDDVFEYDYYQSDSSCIVKLHIDYIKQHTVVAFPTPIFVTENIVILDIGLLQSATQKWYREI</sequence>
<reference evidence="1 2" key="1">
    <citation type="submission" date="2018-07" db="EMBL/GenBank/DDBJ databases">
        <title>Genomic Encyclopedia of Type Strains, Phase IV (KMG-IV): sequencing the most valuable type-strain genomes for metagenomic binning, comparative biology and taxonomic classification.</title>
        <authorList>
            <person name="Goeker M."/>
        </authorList>
    </citation>
    <scope>NUCLEOTIDE SEQUENCE [LARGE SCALE GENOMIC DNA]</scope>
    <source>
        <strain evidence="1 2">DSM 27016</strain>
    </source>
</reference>
<proteinExistence type="predicted"/>
<evidence type="ECO:0000313" key="1">
    <source>
        <dbReference type="EMBL" id="RCX19505.1"/>
    </source>
</evidence>
<name>A0A369BE51_9FIRM</name>
<dbReference type="Proteomes" id="UP000253034">
    <property type="component" value="Unassembled WGS sequence"/>
</dbReference>
<organism evidence="1 2">
    <name type="scientific">Anaerobacterium chartisolvens</name>
    <dbReference type="NCBI Taxonomy" id="1297424"/>
    <lineage>
        <taxon>Bacteria</taxon>
        <taxon>Bacillati</taxon>
        <taxon>Bacillota</taxon>
        <taxon>Clostridia</taxon>
        <taxon>Eubacteriales</taxon>
        <taxon>Oscillospiraceae</taxon>
        <taxon>Anaerobacterium</taxon>
    </lineage>
</organism>
<dbReference type="AlphaFoldDB" id="A0A369BE51"/>
<accession>A0A369BE51</accession>
<dbReference type="EMBL" id="QPJT01000003">
    <property type="protein sequence ID" value="RCX19505.1"/>
    <property type="molecule type" value="Genomic_DNA"/>
</dbReference>
<dbReference type="RefSeq" id="WP_207659119.1">
    <property type="nucleotide sequence ID" value="NZ_QPJT01000003.1"/>
</dbReference>
<evidence type="ECO:0008006" key="3">
    <source>
        <dbReference type="Google" id="ProtNLM"/>
    </source>
</evidence>
<comment type="caution">
    <text evidence="1">The sequence shown here is derived from an EMBL/GenBank/DDBJ whole genome shotgun (WGS) entry which is preliminary data.</text>
</comment>